<protein>
    <submittedName>
        <fullName evidence="3">Uncharacterized protein</fullName>
    </submittedName>
</protein>
<gene>
    <name evidence="3" type="ORF">AB0A88_22415</name>
</gene>
<comment type="caution">
    <text evidence="3">The sequence shown here is derived from an EMBL/GenBank/DDBJ whole genome shotgun (WGS) entry which is preliminary data.</text>
</comment>
<evidence type="ECO:0000256" key="1">
    <source>
        <dbReference type="SAM" id="MobiDB-lite"/>
    </source>
</evidence>
<keyword evidence="2" id="KW-0472">Membrane</keyword>
<sequence>MSEYERTDRRVPWREANPGAYAEVKRTWGVIGHSSILMVLSLSLIGTSLTLGYLHWPGWLETSARLGASVAAVGCGAVGLWRLVRALFRSVRAVVRTRRRGADGEAQGEAVEESGPEAVPAVGSS</sequence>
<keyword evidence="4" id="KW-1185">Reference proteome</keyword>
<keyword evidence="2" id="KW-0812">Transmembrane</keyword>
<feature type="transmembrane region" description="Helical" evidence="2">
    <location>
        <begin position="68"/>
        <end position="88"/>
    </location>
</feature>
<evidence type="ECO:0000256" key="2">
    <source>
        <dbReference type="SAM" id="Phobius"/>
    </source>
</evidence>
<feature type="transmembrane region" description="Helical" evidence="2">
    <location>
        <begin position="35"/>
        <end position="56"/>
    </location>
</feature>
<evidence type="ECO:0000313" key="3">
    <source>
        <dbReference type="EMBL" id="MEU7072879.1"/>
    </source>
</evidence>
<organism evidence="3 4">
    <name type="scientific">Streptomyces narbonensis</name>
    <dbReference type="NCBI Taxonomy" id="67333"/>
    <lineage>
        <taxon>Bacteria</taxon>
        <taxon>Bacillati</taxon>
        <taxon>Actinomycetota</taxon>
        <taxon>Actinomycetes</taxon>
        <taxon>Kitasatosporales</taxon>
        <taxon>Streptomycetaceae</taxon>
        <taxon>Streptomyces</taxon>
    </lineage>
</organism>
<accession>A0ABV3CDL8</accession>
<proteinExistence type="predicted"/>
<keyword evidence="2" id="KW-1133">Transmembrane helix</keyword>
<dbReference type="EMBL" id="JBEZAE010000015">
    <property type="protein sequence ID" value="MEU7072879.1"/>
    <property type="molecule type" value="Genomic_DNA"/>
</dbReference>
<feature type="region of interest" description="Disordered" evidence="1">
    <location>
        <begin position="98"/>
        <end position="125"/>
    </location>
</feature>
<evidence type="ECO:0000313" key="4">
    <source>
        <dbReference type="Proteomes" id="UP001551329"/>
    </source>
</evidence>
<reference evidence="3 4" key="1">
    <citation type="submission" date="2024-06" db="EMBL/GenBank/DDBJ databases">
        <title>The Natural Products Discovery Center: Release of the First 8490 Sequenced Strains for Exploring Actinobacteria Biosynthetic Diversity.</title>
        <authorList>
            <person name="Kalkreuter E."/>
            <person name="Kautsar S.A."/>
            <person name="Yang D."/>
            <person name="Bader C.D."/>
            <person name="Teijaro C.N."/>
            <person name="Fluegel L."/>
            <person name="Davis C.M."/>
            <person name="Simpson J.R."/>
            <person name="Lauterbach L."/>
            <person name="Steele A.D."/>
            <person name="Gui C."/>
            <person name="Meng S."/>
            <person name="Li G."/>
            <person name="Viehrig K."/>
            <person name="Ye F."/>
            <person name="Su P."/>
            <person name="Kiefer A.F."/>
            <person name="Nichols A."/>
            <person name="Cepeda A.J."/>
            <person name="Yan W."/>
            <person name="Fan B."/>
            <person name="Jiang Y."/>
            <person name="Adhikari A."/>
            <person name="Zheng C.-J."/>
            <person name="Schuster L."/>
            <person name="Cowan T.M."/>
            <person name="Smanski M.J."/>
            <person name="Chevrette M.G."/>
            <person name="De Carvalho L.P.S."/>
            <person name="Shen B."/>
        </authorList>
    </citation>
    <scope>NUCLEOTIDE SEQUENCE [LARGE SCALE GENOMIC DNA]</scope>
    <source>
        <strain evidence="3 4">NPDC045974</strain>
    </source>
</reference>
<dbReference type="RefSeq" id="WP_358476160.1">
    <property type="nucleotide sequence ID" value="NZ_JBEZAE010000015.1"/>
</dbReference>
<name>A0ABV3CDL8_9ACTN</name>
<dbReference type="Proteomes" id="UP001551329">
    <property type="component" value="Unassembled WGS sequence"/>
</dbReference>